<organism evidence="1 2">
    <name type="scientific">Trichothecium roseum</name>
    <dbReference type="NCBI Taxonomy" id="47278"/>
    <lineage>
        <taxon>Eukaryota</taxon>
        <taxon>Fungi</taxon>
        <taxon>Dikarya</taxon>
        <taxon>Ascomycota</taxon>
        <taxon>Pezizomycotina</taxon>
        <taxon>Sordariomycetes</taxon>
        <taxon>Hypocreomycetidae</taxon>
        <taxon>Hypocreales</taxon>
        <taxon>Hypocreales incertae sedis</taxon>
        <taxon>Trichothecium</taxon>
    </lineage>
</organism>
<sequence length="256" mass="26440">MAGNGQELPVTTIPPFADTNILPSCAAACVPLYDANGACVPPAVNPGQPAAYTSCFCADSRVTAFSTASSGVCDNACGAPGLGSIQSWFNSMCGGGGGGTTTDTDGSATTGLDDDEGSSGNSDFKLDEDTGDWLSGHWQYVVMIVVLVVGIAAIWVGACVWRRRYVRKRDRLTLMTGGKPNLAGSPSASPTQWDAPTTMTSQPPNLGIGAVDNRDPRNKGRFMPDSPAVGSSSSPTPGADEQELKPKKKGLFKGRS</sequence>
<dbReference type="EMBL" id="CM047940">
    <property type="protein sequence ID" value="KAI9903751.1"/>
    <property type="molecule type" value="Genomic_DNA"/>
</dbReference>
<gene>
    <name evidence="1" type="ORF">N3K66_000280</name>
</gene>
<protein>
    <submittedName>
        <fullName evidence="1">Uncharacterized protein</fullName>
    </submittedName>
</protein>
<accession>A0ACC0VBG0</accession>
<dbReference type="Proteomes" id="UP001163324">
    <property type="component" value="Chromosome 1"/>
</dbReference>
<comment type="caution">
    <text evidence="1">The sequence shown here is derived from an EMBL/GenBank/DDBJ whole genome shotgun (WGS) entry which is preliminary data.</text>
</comment>
<keyword evidence="2" id="KW-1185">Reference proteome</keyword>
<evidence type="ECO:0000313" key="1">
    <source>
        <dbReference type="EMBL" id="KAI9903751.1"/>
    </source>
</evidence>
<proteinExistence type="predicted"/>
<reference evidence="1" key="1">
    <citation type="submission" date="2022-10" db="EMBL/GenBank/DDBJ databases">
        <title>Complete Genome of Trichothecium roseum strain YXFP-22015, a Plant Pathogen Isolated from Citrus.</title>
        <authorList>
            <person name="Wang Y."/>
            <person name="Zhu L."/>
        </authorList>
    </citation>
    <scope>NUCLEOTIDE SEQUENCE</scope>
    <source>
        <strain evidence="1">YXFP-22015</strain>
    </source>
</reference>
<name>A0ACC0VBG0_9HYPO</name>
<evidence type="ECO:0000313" key="2">
    <source>
        <dbReference type="Proteomes" id="UP001163324"/>
    </source>
</evidence>